<reference evidence="5" key="1">
    <citation type="submission" date="2016-09" db="EMBL/GenBank/DDBJ databases">
        <authorList>
            <person name="Varghese N."/>
            <person name="Submissions S."/>
        </authorList>
    </citation>
    <scope>NUCLEOTIDE SEQUENCE [LARGE SCALE GENOMIC DNA]</scope>
    <source>
        <strain evidence="5">25nlg</strain>
    </source>
</reference>
<accession>A0A1G6MXA8</accession>
<dbReference type="AlphaFoldDB" id="A0A1G6MXA8"/>
<keyword evidence="5" id="KW-1185">Reference proteome</keyword>
<keyword evidence="3" id="KW-0732">Signal</keyword>
<dbReference type="EMBL" id="FMYM01000011">
    <property type="protein sequence ID" value="SDC60210.1"/>
    <property type="molecule type" value="Genomic_DNA"/>
</dbReference>
<protein>
    <recommendedName>
        <fullName evidence="6">LPXTG-motif cell wall anchor domain-containing protein</fullName>
    </recommendedName>
</protein>
<feature type="chain" id="PRO_5038533473" description="LPXTG-motif cell wall anchor domain-containing protein" evidence="3">
    <location>
        <begin position="41"/>
        <end position="331"/>
    </location>
</feature>
<keyword evidence="2" id="KW-1133">Transmembrane helix</keyword>
<evidence type="ECO:0000256" key="3">
    <source>
        <dbReference type="SAM" id="SignalP"/>
    </source>
</evidence>
<sequence length="331" mass="37060">MKGQFDYKEKMQRNKRRRTNFVKRMTALTLAATVAVSVPAAGTAFGATTDAIDEVKSVEKVVNVLTKEDVLEKKDEVLAKGEKDETKEGEVVKENNDDNKGVEADKDVKKDEEPKVEEKVKNEEETKTEEKTSEEVKNESQKEDSKEDQSKEEVNPEPEKVKELSELIFGEDFIFDVVHADGECEVVFFGPDLEDEMIDVLLEEWLNSLSEEEYDMYFGECDLENGEEQIVTKTKSINNASGEKSTTPAVAKVSKKEANKQEANKQEVKKTSDGKKEVKKNTKPKTEVKAKEGKKLPNTATDTGMYAVAGTMAVLLGFAVKLISRVRRTAL</sequence>
<feature type="region of interest" description="Disordered" evidence="1">
    <location>
        <begin position="239"/>
        <end position="302"/>
    </location>
</feature>
<proteinExistence type="predicted"/>
<evidence type="ECO:0000313" key="4">
    <source>
        <dbReference type="EMBL" id="SDC60210.1"/>
    </source>
</evidence>
<evidence type="ECO:0000313" key="5">
    <source>
        <dbReference type="Proteomes" id="UP000242662"/>
    </source>
</evidence>
<keyword evidence="2" id="KW-0472">Membrane</keyword>
<feature type="transmembrane region" description="Helical" evidence="2">
    <location>
        <begin position="304"/>
        <end position="323"/>
    </location>
</feature>
<dbReference type="STRING" id="1464122.SAMN05421737_11132"/>
<feature type="compositionally biased region" description="Basic and acidic residues" evidence="1">
    <location>
        <begin position="254"/>
        <end position="295"/>
    </location>
</feature>
<feature type="region of interest" description="Disordered" evidence="1">
    <location>
        <begin position="73"/>
        <end position="160"/>
    </location>
</feature>
<evidence type="ECO:0008006" key="6">
    <source>
        <dbReference type="Google" id="ProtNLM"/>
    </source>
</evidence>
<dbReference type="Proteomes" id="UP000242662">
    <property type="component" value="Unassembled WGS sequence"/>
</dbReference>
<feature type="signal peptide" evidence="3">
    <location>
        <begin position="1"/>
        <end position="40"/>
    </location>
</feature>
<dbReference type="RefSeq" id="WP_090776434.1">
    <property type="nucleotide sequence ID" value="NZ_FMYM01000011.1"/>
</dbReference>
<keyword evidence="2" id="KW-0812">Transmembrane</keyword>
<evidence type="ECO:0000256" key="2">
    <source>
        <dbReference type="SAM" id="Phobius"/>
    </source>
</evidence>
<organism evidence="4 5">
    <name type="scientific">Shouchella lonarensis</name>
    <dbReference type="NCBI Taxonomy" id="1464122"/>
    <lineage>
        <taxon>Bacteria</taxon>
        <taxon>Bacillati</taxon>
        <taxon>Bacillota</taxon>
        <taxon>Bacilli</taxon>
        <taxon>Bacillales</taxon>
        <taxon>Bacillaceae</taxon>
        <taxon>Shouchella</taxon>
    </lineage>
</organism>
<evidence type="ECO:0000256" key="1">
    <source>
        <dbReference type="SAM" id="MobiDB-lite"/>
    </source>
</evidence>
<feature type="compositionally biased region" description="Polar residues" evidence="1">
    <location>
        <begin position="239"/>
        <end position="248"/>
    </location>
</feature>
<name>A0A1G6MXA8_9BACI</name>
<gene>
    <name evidence="4" type="ORF">SAMN05421737_11132</name>
</gene>